<evidence type="ECO:0000256" key="2">
    <source>
        <dbReference type="ARBA" id="ARBA00010596"/>
    </source>
</evidence>
<dbReference type="GO" id="GO:0005802">
    <property type="term" value="C:trans-Golgi network"/>
    <property type="evidence" value="ECO:0007669"/>
    <property type="project" value="TreeGrafter"/>
</dbReference>
<dbReference type="GO" id="GO:0016020">
    <property type="term" value="C:membrane"/>
    <property type="evidence" value="ECO:0007669"/>
    <property type="project" value="UniProtKB-SubCell"/>
</dbReference>
<dbReference type="GO" id="GO:0006888">
    <property type="term" value="P:endoplasmic reticulum to Golgi vesicle-mediated transport"/>
    <property type="evidence" value="ECO:0007669"/>
    <property type="project" value="InterPro"/>
</dbReference>
<evidence type="ECO:0000256" key="7">
    <source>
        <dbReference type="SAM" id="Phobius"/>
    </source>
</evidence>
<keyword evidence="4 7" id="KW-1133">Transmembrane helix</keyword>
<feature type="transmembrane region" description="Helical" evidence="7">
    <location>
        <begin position="212"/>
        <end position="236"/>
    </location>
</feature>
<comment type="caution">
    <text evidence="8">The sequence shown here is derived from an EMBL/GenBank/DDBJ whole genome shotgun (WGS) entry which is preliminary data.</text>
</comment>
<evidence type="ECO:0000313" key="9">
    <source>
        <dbReference type="Proteomes" id="UP000570595"/>
    </source>
</evidence>
<dbReference type="EMBL" id="JABAHT010000216">
    <property type="protein sequence ID" value="KAF4660896.1"/>
    <property type="molecule type" value="Genomic_DNA"/>
</dbReference>
<feature type="region of interest" description="Disordered" evidence="6">
    <location>
        <begin position="1"/>
        <end position="122"/>
    </location>
</feature>
<keyword evidence="5 7" id="KW-0472">Membrane</keyword>
<dbReference type="PANTHER" id="PTHR21236">
    <property type="entry name" value="GOLGI MEMBRANE PROTEIN YIP1"/>
    <property type="match status" value="1"/>
</dbReference>
<protein>
    <submittedName>
        <fullName evidence="8">Protein yipf5</fullName>
    </submittedName>
</protein>
<sequence length="523" mass="55386">MQPFQSTPSSHYIGSTSGSATGGGSVQSPWAAASTSSSSAAPGGGGAWQGGSSGDFPDFYQGAAASGGVTSPSAASMGGPGVLPPRQPSLGGGSMGGAGPQHSTPGGGSMGEFDTDDDDLANEPPLLEELGIDLDAIAARIKSILFFRGVSQNLMQDTDLGGPLLIAAAFGTMLVLAGKVHFGYIYGLGMVGCLGIYLLTNVMSPKKNGIDLYTTMSILGYGLLPVVFLAAAAVFFKFTGAPGIIVAVLNVLWCTLTASRFLEAAVDMQNQRWLIAYPVAMVGLSISLFFFFFSYVPQVVLSVPGALLYTADYPPDCAGDIRPQRIRIDRFVREGQCIYATFRNDSGTTQIENFGVILKSDGPPPADKMKVQKNVGDGNKVSLETSGRVELNFDNDTQYFNLILSSTSNSFSEVIEDGLIECNIHGDALMGFYNGPSDREYGTGNYIINGVADISGVGLYSPYSTVSTPEKYEIRQVLRMRKRGDNGTSFFFAFRVDLLGGDPGEEELVERYQDDVIEASLTF</sequence>
<feature type="transmembrane region" description="Helical" evidence="7">
    <location>
        <begin position="242"/>
        <end position="262"/>
    </location>
</feature>
<dbReference type="Proteomes" id="UP000570595">
    <property type="component" value="Unassembled WGS sequence"/>
</dbReference>
<evidence type="ECO:0000256" key="5">
    <source>
        <dbReference type="ARBA" id="ARBA00023136"/>
    </source>
</evidence>
<gene>
    <name evidence="8" type="primary">YIPF5</name>
    <name evidence="8" type="ORF">FOZ61_003688</name>
</gene>
<dbReference type="InterPro" id="IPR045231">
    <property type="entry name" value="Yip1/4-like"/>
</dbReference>
<keyword evidence="3 7" id="KW-0812">Transmembrane</keyword>
<feature type="compositionally biased region" description="Gly residues" evidence="6">
    <location>
        <begin position="90"/>
        <end position="110"/>
    </location>
</feature>
<evidence type="ECO:0000313" key="8">
    <source>
        <dbReference type="EMBL" id="KAF4660896.1"/>
    </source>
</evidence>
<organism evidence="8 9">
    <name type="scientific">Perkinsus olseni</name>
    <name type="common">Perkinsus atlanticus</name>
    <dbReference type="NCBI Taxonomy" id="32597"/>
    <lineage>
        <taxon>Eukaryota</taxon>
        <taxon>Sar</taxon>
        <taxon>Alveolata</taxon>
        <taxon>Perkinsozoa</taxon>
        <taxon>Perkinsea</taxon>
        <taxon>Perkinsida</taxon>
        <taxon>Perkinsidae</taxon>
        <taxon>Perkinsus</taxon>
    </lineage>
</organism>
<evidence type="ECO:0000256" key="6">
    <source>
        <dbReference type="SAM" id="MobiDB-lite"/>
    </source>
</evidence>
<feature type="transmembrane region" description="Helical" evidence="7">
    <location>
        <begin position="274"/>
        <end position="296"/>
    </location>
</feature>
<dbReference type="PANTHER" id="PTHR21236:SF2">
    <property type="entry name" value="PROTEIN YIPF"/>
    <property type="match status" value="1"/>
</dbReference>
<proteinExistence type="inferred from homology"/>
<dbReference type="AlphaFoldDB" id="A0A7J6LP32"/>
<name>A0A7J6LP32_PEROL</name>
<evidence type="ECO:0000256" key="3">
    <source>
        <dbReference type="ARBA" id="ARBA00022692"/>
    </source>
</evidence>
<reference evidence="8 9" key="1">
    <citation type="submission" date="2020-04" db="EMBL/GenBank/DDBJ databases">
        <title>Perkinsus olseni comparative genomics.</title>
        <authorList>
            <person name="Bogema D.R."/>
        </authorList>
    </citation>
    <scope>NUCLEOTIDE SEQUENCE [LARGE SCALE GENOMIC DNA]</scope>
    <source>
        <strain evidence="8">ATCC PRA-179</strain>
    </source>
</reference>
<comment type="similarity">
    <text evidence="2">Belongs to the YIP1 family.</text>
</comment>
<evidence type="ECO:0000256" key="1">
    <source>
        <dbReference type="ARBA" id="ARBA00004141"/>
    </source>
</evidence>
<comment type="subcellular location">
    <subcellularLocation>
        <location evidence="1">Membrane</location>
        <topology evidence="1">Multi-pass membrane protein</topology>
    </subcellularLocation>
</comment>
<dbReference type="GO" id="GO:0048280">
    <property type="term" value="P:vesicle fusion with Golgi apparatus"/>
    <property type="evidence" value="ECO:0007669"/>
    <property type="project" value="TreeGrafter"/>
</dbReference>
<evidence type="ECO:0000256" key="4">
    <source>
        <dbReference type="ARBA" id="ARBA00022989"/>
    </source>
</evidence>
<feature type="compositionally biased region" description="Gly residues" evidence="6">
    <location>
        <begin position="42"/>
        <end position="53"/>
    </location>
</feature>
<accession>A0A7J6LP32</accession>
<feature type="compositionally biased region" description="Low complexity" evidence="6">
    <location>
        <begin position="27"/>
        <end position="41"/>
    </location>
</feature>
<feature type="transmembrane region" description="Helical" evidence="7">
    <location>
        <begin position="183"/>
        <end position="200"/>
    </location>
</feature>
<feature type="compositionally biased region" description="Polar residues" evidence="6">
    <location>
        <begin position="1"/>
        <end position="13"/>
    </location>
</feature>
<dbReference type="OrthoDB" id="440385at2759"/>
<feature type="transmembrane region" description="Helical" evidence="7">
    <location>
        <begin position="160"/>
        <end position="177"/>
    </location>
</feature>